<dbReference type="PANTHER" id="PTHR42852">
    <property type="entry name" value="THIOL:DISULFIDE INTERCHANGE PROTEIN DSBE"/>
    <property type="match status" value="1"/>
</dbReference>
<keyword evidence="2" id="KW-1185">Reference proteome</keyword>
<evidence type="ECO:0000313" key="1">
    <source>
        <dbReference type="EMBL" id="PPK68213.1"/>
    </source>
</evidence>
<dbReference type="SUPFAM" id="SSF52833">
    <property type="entry name" value="Thioredoxin-like"/>
    <property type="match status" value="1"/>
</dbReference>
<evidence type="ECO:0000313" key="2">
    <source>
        <dbReference type="Proteomes" id="UP000238071"/>
    </source>
</evidence>
<dbReference type="InterPro" id="IPR050553">
    <property type="entry name" value="Thioredoxin_ResA/DsbE_sf"/>
</dbReference>
<dbReference type="PANTHER" id="PTHR42852:SF13">
    <property type="entry name" value="PROTEIN DIPZ"/>
    <property type="match status" value="1"/>
</dbReference>
<gene>
    <name evidence="1" type="ORF">B0F88_11245</name>
</gene>
<dbReference type="InterPro" id="IPR036249">
    <property type="entry name" value="Thioredoxin-like_sf"/>
</dbReference>
<dbReference type="Gene3D" id="3.40.30.10">
    <property type="entry name" value="Glutaredoxin"/>
    <property type="match status" value="1"/>
</dbReference>
<proteinExistence type="predicted"/>
<comment type="caution">
    <text evidence="1">The sequence shown here is derived from an EMBL/GenBank/DDBJ whole genome shotgun (WGS) entry which is preliminary data.</text>
</comment>
<dbReference type="Proteomes" id="UP000238071">
    <property type="component" value="Unassembled WGS sequence"/>
</dbReference>
<dbReference type="RefSeq" id="WP_104424643.1">
    <property type="nucleotide sequence ID" value="NZ_PTIY01000012.1"/>
</dbReference>
<organism evidence="1 2">
    <name type="scientific">Methylobacter tundripaludum</name>
    <dbReference type="NCBI Taxonomy" id="173365"/>
    <lineage>
        <taxon>Bacteria</taxon>
        <taxon>Pseudomonadati</taxon>
        <taxon>Pseudomonadota</taxon>
        <taxon>Gammaproteobacteria</taxon>
        <taxon>Methylococcales</taxon>
        <taxon>Methylococcaceae</taxon>
        <taxon>Methylobacter</taxon>
    </lineage>
</organism>
<name>A0A2S6GSQ7_9GAMM</name>
<accession>A0A2S6GSQ7</accession>
<dbReference type="AlphaFoldDB" id="A0A2S6GSQ7"/>
<protein>
    <submittedName>
        <fullName evidence="1">Uncharacterized protein</fullName>
    </submittedName>
</protein>
<dbReference type="EMBL" id="PTIY01000012">
    <property type="protein sequence ID" value="PPK68213.1"/>
    <property type="molecule type" value="Genomic_DNA"/>
</dbReference>
<sequence length="220" mass="25100">MKAQIGRKTPPLSVSCWVQGTETNFDRLSGQVVLVEIFQVNCPGCFLYALPQAIDLHQKYAQHGLSVLGVATAFEDFDKNTLENLTRLAENGEVIGETLSLLSQHGELSAEGRLPYRIPFPLAMDRLNKRQAETTEHDIENFIKTRILNFEQRPEADQQKIRRQVRHYFQSLDYHAETFERFDLKGTPSHILVDKQGILRDCAFGAYPELEARILGLLQE</sequence>
<dbReference type="OrthoDB" id="9811352at2"/>
<reference evidence="1 2" key="1">
    <citation type="submission" date="2018-02" db="EMBL/GenBank/DDBJ databases">
        <title>Subsurface microbial communities from deep shales in Ohio and West Virginia, USA.</title>
        <authorList>
            <person name="Wrighton K."/>
        </authorList>
    </citation>
    <scope>NUCLEOTIDE SEQUENCE [LARGE SCALE GENOMIC DNA]</scope>
    <source>
        <strain evidence="1 2">OWC-G53F</strain>
    </source>
</reference>